<reference evidence="1 2" key="1">
    <citation type="submission" date="2016-11" db="EMBL/GenBank/DDBJ databases">
        <authorList>
            <person name="Jaros S."/>
            <person name="Januszkiewicz K."/>
            <person name="Wedrychowicz H."/>
        </authorList>
    </citation>
    <scope>NUCLEOTIDE SEQUENCE [LARGE SCALE GENOMIC DNA]</scope>
    <source>
        <strain evidence="1 2">GAS95</strain>
    </source>
</reference>
<organism evidence="1 2">
    <name type="scientific">Paraburkholderia phenazinium</name>
    <dbReference type="NCBI Taxonomy" id="60549"/>
    <lineage>
        <taxon>Bacteria</taxon>
        <taxon>Pseudomonadati</taxon>
        <taxon>Pseudomonadota</taxon>
        <taxon>Betaproteobacteria</taxon>
        <taxon>Burkholderiales</taxon>
        <taxon>Burkholderiaceae</taxon>
        <taxon>Paraburkholderia</taxon>
    </lineage>
</organism>
<name>A0A1N6LGN0_9BURK</name>
<accession>A0A1N6LGN0</accession>
<sequence>MVCRTSLIAGRQPLLLVVRSAVPHTPALECAECRNISQRSVWLIVSNDYSEVISSLFHSQVNYREESGRCAV</sequence>
<proteinExistence type="predicted"/>
<dbReference type="AlphaFoldDB" id="A0A1N6LGN0"/>
<dbReference type="Proteomes" id="UP000185151">
    <property type="component" value="Unassembled WGS sequence"/>
</dbReference>
<protein>
    <submittedName>
        <fullName evidence="1">Uncharacterized protein</fullName>
    </submittedName>
</protein>
<dbReference type="EMBL" id="FSRU01000003">
    <property type="protein sequence ID" value="SIO67903.1"/>
    <property type="molecule type" value="Genomic_DNA"/>
</dbReference>
<keyword evidence="2" id="KW-1185">Reference proteome</keyword>
<evidence type="ECO:0000313" key="2">
    <source>
        <dbReference type="Proteomes" id="UP000185151"/>
    </source>
</evidence>
<gene>
    <name evidence="1" type="ORF">SAMN05444165_7194</name>
</gene>
<evidence type="ECO:0000313" key="1">
    <source>
        <dbReference type="EMBL" id="SIO67903.1"/>
    </source>
</evidence>